<keyword evidence="3" id="KW-1185">Reference proteome</keyword>
<reference evidence="2 3" key="1">
    <citation type="journal article" date="2016" name="Nat. Commun.">
        <title>Extremotolerant tardigrade genome and improved radiotolerance of human cultured cells by tardigrade-unique protein.</title>
        <authorList>
            <person name="Hashimoto T."/>
            <person name="Horikawa D.D."/>
            <person name="Saito Y."/>
            <person name="Kuwahara H."/>
            <person name="Kozuka-Hata H."/>
            <person name="Shin-I T."/>
            <person name="Minakuchi Y."/>
            <person name="Ohishi K."/>
            <person name="Motoyama A."/>
            <person name="Aizu T."/>
            <person name="Enomoto A."/>
            <person name="Kondo K."/>
            <person name="Tanaka S."/>
            <person name="Hara Y."/>
            <person name="Koshikawa S."/>
            <person name="Sagara H."/>
            <person name="Miura T."/>
            <person name="Yokobori S."/>
            <person name="Miyagawa K."/>
            <person name="Suzuki Y."/>
            <person name="Kubo T."/>
            <person name="Oyama M."/>
            <person name="Kohara Y."/>
            <person name="Fujiyama A."/>
            <person name="Arakawa K."/>
            <person name="Katayama T."/>
            <person name="Toyoda A."/>
            <person name="Kunieda T."/>
        </authorList>
    </citation>
    <scope>NUCLEOTIDE SEQUENCE [LARGE SCALE GENOMIC DNA]</scope>
    <source>
        <strain evidence="2 3">YOKOZUNA-1</strain>
    </source>
</reference>
<gene>
    <name evidence="2" type="primary">RvY_19053-1</name>
    <name evidence="2" type="synonym">RvY_19053.1</name>
    <name evidence="2" type="ORF">RvY_19053</name>
</gene>
<comment type="caution">
    <text evidence="2">The sequence shown here is derived from an EMBL/GenBank/DDBJ whole genome shotgun (WGS) entry which is preliminary data.</text>
</comment>
<accession>A0A1D1W824</accession>
<dbReference type="EMBL" id="BDGG01000023">
    <property type="protein sequence ID" value="GAV09531.1"/>
    <property type="molecule type" value="Genomic_DNA"/>
</dbReference>
<keyword evidence="1" id="KW-0472">Membrane</keyword>
<evidence type="ECO:0000313" key="2">
    <source>
        <dbReference type="EMBL" id="GAV09531.1"/>
    </source>
</evidence>
<evidence type="ECO:0000256" key="1">
    <source>
        <dbReference type="SAM" id="Phobius"/>
    </source>
</evidence>
<keyword evidence="1" id="KW-0812">Transmembrane</keyword>
<dbReference type="Proteomes" id="UP000186922">
    <property type="component" value="Unassembled WGS sequence"/>
</dbReference>
<keyword evidence="1" id="KW-1133">Transmembrane helix</keyword>
<protein>
    <submittedName>
        <fullName evidence="2">Uncharacterized protein</fullName>
    </submittedName>
</protein>
<organism evidence="2 3">
    <name type="scientific">Ramazzottius varieornatus</name>
    <name type="common">Water bear</name>
    <name type="synonym">Tardigrade</name>
    <dbReference type="NCBI Taxonomy" id="947166"/>
    <lineage>
        <taxon>Eukaryota</taxon>
        <taxon>Metazoa</taxon>
        <taxon>Ecdysozoa</taxon>
        <taxon>Tardigrada</taxon>
        <taxon>Eutardigrada</taxon>
        <taxon>Parachela</taxon>
        <taxon>Hypsibioidea</taxon>
        <taxon>Ramazzottiidae</taxon>
        <taxon>Ramazzottius</taxon>
    </lineage>
</organism>
<name>A0A1D1W824_RAMVA</name>
<dbReference type="AlphaFoldDB" id="A0A1D1W824"/>
<feature type="transmembrane region" description="Helical" evidence="1">
    <location>
        <begin position="23"/>
        <end position="44"/>
    </location>
</feature>
<evidence type="ECO:0000313" key="3">
    <source>
        <dbReference type="Proteomes" id="UP000186922"/>
    </source>
</evidence>
<proteinExistence type="predicted"/>
<sequence>MSIWSVNPRLYSSVKAISDGLEFTMNVSICCVLLAGIACAYGGFIPTTTTVKKPSIQLDVFMGSFVSNPQVDFQTNMMQLYGLLDATGGEAPCLWLANDAALSVTKMDDAQCFISFKVAEQEFLGVTVNMDGTPTTSPLLDGMEVLATAQTNVQVEVLSSHLKPATAALSAAFSFSEADKTIAKKYGPMTMNFDLVFPTKSDNTASELVAVITLGGADLPQPVRGELHFQRQEAGSGAGQEA</sequence>